<dbReference type="InterPro" id="IPR006067">
    <property type="entry name" value="NO2/SO3_Rdtase_4Fe4S_dom"/>
</dbReference>
<proteinExistence type="inferred from homology"/>
<dbReference type="Pfam" id="PF01077">
    <property type="entry name" value="NIR_SIR"/>
    <property type="match status" value="2"/>
</dbReference>
<feature type="domain" description="Cobalamin biosynthesis precorrin-8X methylmutase CobH/CbiC" evidence="12">
    <location>
        <begin position="534"/>
        <end position="729"/>
    </location>
</feature>
<dbReference type="Gene3D" id="3.30.413.10">
    <property type="entry name" value="Sulfite Reductase Hemoprotein, domain 1"/>
    <property type="match status" value="2"/>
</dbReference>
<dbReference type="GO" id="GO:0046872">
    <property type="term" value="F:metal ion binding"/>
    <property type="evidence" value="ECO:0007669"/>
    <property type="project" value="UniProtKB-KW"/>
</dbReference>
<dbReference type="GO" id="GO:0051539">
    <property type="term" value="F:4 iron, 4 sulfur cluster binding"/>
    <property type="evidence" value="ECO:0007669"/>
    <property type="project" value="UniProtKB-KW"/>
</dbReference>
<dbReference type="Proteomes" id="UP000217507">
    <property type="component" value="Chromosome"/>
</dbReference>
<organism evidence="14 15">
    <name type="scientific">Trichormus variabilis NIES-23</name>
    <dbReference type="NCBI Taxonomy" id="1973479"/>
    <lineage>
        <taxon>Bacteria</taxon>
        <taxon>Bacillati</taxon>
        <taxon>Cyanobacteriota</taxon>
        <taxon>Cyanophyceae</taxon>
        <taxon>Nostocales</taxon>
        <taxon>Nostocaceae</taxon>
        <taxon>Trichormus</taxon>
    </lineage>
</organism>
<feature type="domain" description="Nitrite/sulphite reductase 4Fe-4S" evidence="11">
    <location>
        <begin position="109"/>
        <end position="259"/>
    </location>
</feature>
<keyword evidence="10" id="KW-0413">Isomerase</keyword>
<dbReference type="Pfam" id="PF02570">
    <property type="entry name" value="CbiC"/>
    <property type="match status" value="1"/>
</dbReference>
<keyword evidence="8" id="KW-0408">Iron</keyword>
<dbReference type="InterPro" id="IPR006066">
    <property type="entry name" value="NO2/SO3_Rdtase_FeS/sirohaem_BS"/>
</dbReference>
<feature type="domain" description="Nitrite/Sulfite reductase ferredoxin-like" evidence="13">
    <location>
        <begin position="40"/>
        <end position="87"/>
    </location>
</feature>
<dbReference type="GO" id="GO:0020037">
    <property type="term" value="F:heme binding"/>
    <property type="evidence" value="ECO:0007669"/>
    <property type="project" value="InterPro"/>
</dbReference>
<evidence type="ECO:0000256" key="4">
    <source>
        <dbReference type="ARBA" id="ARBA00022573"/>
    </source>
</evidence>
<dbReference type="Gene3D" id="3.90.480.10">
    <property type="entry name" value="Sulfite Reductase Hemoprotein,Domain 2"/>
    <property type="match status" value="1"/>
</dbReference>
<dbReference type="NCBIfam" id="TIGR02435">
    <property type="entry name" value="CobG"/>
    <property type="match status" value="1"/>
</dbReference>
<dbReference type="EMBL" id="AP018216">
    <property type="protein sequence ID" value="BAY71423.1"/>
    <property type="molecule type" value="Genomic_DNA"/>
</dbReference>
<evidence type="ECO:0000256" key="5">
    <source>
        <dbReference type="ARBA" id="ARBA00022617"/>
    </source>
</evidence>
<dbReference type="GO" id="GO:0016491">
    <property type="term" value="F:oxidoreductase activity"/>
    <property type="evidence" value="ECO:0007669"/>
    <property type="project" value="UniProtKB-KW"/>
</dbReference>
<dbReference type="PROSITE" id="PS00365">
    <property type="entry name" value="NIR_SIR"/>
    <property type="match status" value="1"/>
</dbReference>
<comment type="pathway">
    <text evidence="1">Cofactor biosynthesis; adenosylcobalamin biosynthesis.</text>
</comment>
<evidence type="ECO:0000259" key="11">
    <source>
        <dbReference type="Pfam" id="PF01077"/>
    </source>
</evidence>
<keyword evidence="7" id="KW-0560">Oxidoreductase</keyword>
<evidence type="ECO:0000313" key="15">
    <source>
        <dbReference type="Proteomes" id="UP000217507"/>
    </source>
</evidence>
<dbReference type="GO" id="GO:0016993">
    <property type="term" value="F:precorrin-8X methylmutase activity"/>
    <property type="evidence" value="ECO:0007669"/>
    <property type="project" value="InterPro"/>
</dbReference>
<dbReference type="InterPro" id="IPR045854">
    <property type="entry name" value="NO2/SO3_Rdtase_4Fe4S_sf"/>
</dbReference>
<evidence type="ECO:0000256" key="2">
    <source>
        <dbReference type="ARBA" id="ARBA00010429"/>
    </source>
</evidence>
<dbReference type="PANTHER" id="PTHR32439:SF0">
    <property type="entry name" value="FERREDOXIN--NITRITE REDUCTASE, CHLOROPLASTIC"/>
    <property type="match status" value="1"/>
</dbReference>
<sequence length="732" mass="78765">MPIPRVSCLISASHREGVIVLLSGLTPCPGLFYATPAQDGILSRIRIPGGIINSTQCQAIADIADQYGGGYVDVTNRANVQIREIRASIDSTVLKYLQDLGLGSSNAGVDQIRNIMTSPTAGIDPQELIDTRPFVRSWDNYITENSVFSGLSAKFSVCFDGGGLVSVSDRLNDITFTATLVENKVCFRLCLSIGAKGKPPVDIGILLLPEECLPVLTALADVYLLHTDASSKRKPRLREVVNSLGLNNYLQEAEKRLTIPLGGKNLTPLPPSLRGKGEKTRHFSPILVEEGLGGRSNSKYHHIGIHPQHQQNLYYIGLVLPLGRLETWQVRGLADLSTKYGNGTLRLTPWQNLLLTDIPQQSLTDVQSQVLGLGLDFSLANIKSGLVACSGIQGCAAAATDTKSHALALANYLDSHISLEHPVTIHFSGCDKSCAHHGNSDITLLGVNNEMGEGYQVYVGDGDSNEKFGREIHPYITVAELPTTIERILKVYKNECTKTNESFGQFANHYETPQLKQLFSQPNPMSDYIHDANEIYRNSFAIIRSEANLDILPPDIAKVAVRLIHACGMTDIVTDLGYSATAAQSGRAALAAGAPILCDCRMVADGVTRRRLGANNQVICTLNEPEVPELAKKLGNTRSAAALELWRPHLEGAVVAIGNAPTALFRLLEMLDAGCPKPALILGFPVGFVGAAESKAALAADSRNIPYMTLHGRRGGSAIAAAAVNALATEEE</sequence>
<dbReference type="SUPFAM" id="SSF55124">
    <property type="entry name" value="Nitrite/Sulfite reductase N-terminal domain-like"/>
    <property type="match status" value="2"/>
</dbReference>
<feature type="domain" description="Nitrite/Sulfite reductase ferredoxin-like" evidence="13">
    <location>
        <begin position="306"/>
        <end position="367"/>
    </location>
</feature>
<dbReference type="InterPro" id="IPR051329">
    <property type="entry name" value="NIR_SIR_4Fe-4S"/>
</dbReference>
<feature type="domain" description="Nitrite/sulphite reductase 4Fe-4S" evidence="11">
    <location>
        <begin position="387"/>
        <end position="497"/>
    </location>
</feature>
<gene>
    <name evidence="14" type="ORF">NIES23_42410</name>
</gene>
<keyword evidence="9" id="KW-0411">Iron-sulfur</keyword>
<dbReference type="InterPro" id="IPR036588">
    <property type="entry name" value="CobH/CbiC_sf"/>
</dbReference>
<evidence type="ECO:0000259" key="12">
    <source>
        <dbReference type="Pfam" id="PF02570"/>
    </source>
</evidence>
<dbReference type="InterPro" id="IPR012798">
    <property type="entry name" value="Cbl_synth_CobG-like"/>
</dbReference>
<dbReference type="InterPro" id="IPR005117">
    <property type="entry name" value="NiRdtase/SiRdtase_haem-b_fer"/>
</dbReference>
<reference evidence="14 15" key="1">
    <citation type="submission" date="2017-06" db="EMBL/GenBank/DDBJ databases">
        <title>Genome sequencing of cyanobaciteial culture collection at National Institute for Environmental Studies (NIES).</title>
        <authorList>
            <person name="Hirose Y."/>
            <person name="Shimura Y."/>
            <person name="Fujisawa T."/>
            <person name="Nakamura Y."/>
            <person name="Kawachi M."/>
        </authorList>
    </citation>
    <scope>NUCLEOTIDE SEQUENCE [LARGE SCALE GENOMIC DNA]</scope>
    <source>
        <strain evidence="14 15">NIES-23</strain>
    </source>
</reference>
<dbReference type="SUPFAM" id="SSF56014">
    <property type="entry name" value="Nitrite and sulphite reductase 4Fe-4S domain-like"/>
    <property type="match status" value="2"/>
</dbReference>
<evidence type="ECO:0000256" key="9">
    <source>
        <dbReference type="ARBA" id="ARBA00023014"/>
    </source>
</evidence>
<evidence type="ECO:0000256" key="6">
    <source>
        <dbReference type="ARBA" id="ARBA00022723"/>
    </source>
</evidence>
<evidence type="ECO:0000256" key="8">
    <source>
        <dbReference type="ARBA" id="ARBA00023004"/>
    </source>
</evidence>
<evidence type="ECO:0000256" key="10">
    <source>
        <dbReference type="ARBA" id="ARBA00023235"/>
    </source>
</evidence>
<dbReference type="Pfam" id="PF03460">
    <property type="entry name" value="NIR_SIR_ferr"/>
    <property type="match status" value="2"/>
</dbReference>
<dbReference type="UniPathway" id="UPA00148"/>
<dbReference type="GO" id="GO:0009236">
    <property type="term" value="P:cobalamin biosynthetic process"/>
    <property type="evidence" value="ECO:0007669"/>
    <property type="project" value="UniProtKB-UniPathway"/>
</dbReference>
<comment type="similarity">
    <text evidence="2">Belongs to the nitrite and sulfite reductase 4Fe-4S domain family.</text>
</comment>
<evidence type="ECO:0000313" key="14">
    <source>
        <dbReference type="EMBL" id="BAY71423.1"/>
    </source>
</evidence>
<dbReference type="SUPFAM" id="SSF63965">
    <property type="entry name" value="Precorrin-8X methylmutase CbiC/CobH"/>
    <property type="match status" value="1"/>
</dbReference>
<protein>
    <submittedName>
        <fullName evidence="14">Precorrin-8X methylmutase</fullName>
    </submittedName>
</protein>
<keyword evidence="5" id="KW-0349">Heme</keyword>
<dbReference type="Gene3D" id="3.40.50.10230">
    <property type="entry name" value="Cobalamin biosynthesis CobH/CbiC, precorrin-8X methylmutase"/>
    <property type="match status" value="1"/>
</dbReference>
<evidence type="ECO:0000259" key="13">
    <source>
        <dbReference type="Pfam" id="PF03460"/>
    </source>
</evidence>
<keyword evidence="3" id="KW-0004">4Fe-4S</keyword>
<dbReference type="NCBIfam" id="NF006136">
    <property type="entry name" value="PRK08285.1"/>
    <property type="match status" value="1"/>
</dbReference>
<accession>A0A1Z4KR98</accession>
<evidence type="ECO:0000256" key="1">
    <source>
        <dbReference type="ARBA" id="ARBA00004953"/>
    </source>
</evidence>
<dbReference type="PANTHER" id="PTHR32439">
    <property type="entry name" value="FERREDOXIN--NITRITE REDUCTASE, CHLOROPLASTIC"/>
    <property type="match status" value="1"/>
</dbReference>
<evidence type="ECO:0000256" key="3">
    <source>
        <dbReference type="ARBA" id="ARBA00022485"/>
    </source>
</evidence>
<dbReference type="InterPro" id="IPR003722">
    <property type="entry name" value="Cbl_synth_CobH/CbiC"/>
</dbReference>
<keyword evidence="4" id="KW-0169">Cobalamin biosynthesis</keyword>
<evidence type="ECO:0000256" key="7">
    <source>
        <dbReference type="ARBA" id="ARBA00023002"/>
    </source>
</evidence>
<dbReference type="AlphaFoldDB" id="A0A1Z4KR98"/>
<keyword evidence="6" id="KW-0479">Metal-binding</keyword>
<dbReference type="InterPro" id="IPR036136">
    <property type="entry name" value="Nit/Sulf_reduc_fer-like_dom_sf"/>
</dbReference>
<name>A0A1Z4KR98_ANAVA</name>